<sequence>MDVSEREDFVRKPRERTMPLLPTPFKTCHEAKAKAWNVFIPDLNVTEYLKTLNEPQEKELRNRAENLTWRARRVDVPTVSEFYWEASAWHDVFGMINNDDNFILDKRPYKYVEADNAGKIIIKKRIPDATFGIKFFEPMSLAFQHHAYRRDPKKKKPHPLLYERRVIDMMRNPRCGLVVDGMWGETSLIFPFAAYEAKNNYQDHDAAEKQIKHACRTYLAMLDDLARNPNNVSEYQTEESPRFQFFAFTSNSSYWRVSVAWSSSEDCVSNSVQIRTQSRG</sequence>
<accession>A0A2T3ZXA3</accession>
<proteinExistence type="predicted"/>
<dbReference type="STRING" id="983964.A0A2T3ZXA3"/>
<dbReference type="EMBL" id="KZ679692">
    <property type="protein sequence ID" value="PTB49437.1"/>
    <property type="molecule type" value="Genomic_DNA"/>
</dbReference>
<evidence type="ECO:0000313" key="2">
    <source>
        <dbReference type="Proteomes" id="UP000241690"/>
    </source>
</evidence>
<dbReference type="AlphaFoldDB" id="A0A2T3ZXA3"/>
<name>A0A2T3ZXA3_TRIHA</name>
<protein>
    <submittedName>
        <fullName evidence="1">Uncharacterized protein</fullName>
    </submittedName>
</protein>
<dbReference type="RefSeq" id="XP_024769114.1">
    <property type="nucleotide sequence ID" value="XM_024924937.1"/>
</dbReference>
<keyword evidence="2" id="KW-1185">Reference proteome</keyword>
<gene>
    <name evidence="1" type="ORF">M431DRAFT_97428</name>
</gene>
<dbReference type="GeneID" id="36633520"/>
<organism evidence="1 2">
    <name type="scientific">Trichoderma harzianum CBS 226.95</name>
    <dbReference type="NCBI Taxonomy" id="983964"/>
    <lineage>
        <taxon>Eukaryota</taxon>
        <taxon>Fungi</taxon>
        <taxon>Dikarya</taxon>
        <taxon>Ascomycota</taxon>
        <taxon>Pezizomycotina</taxon>
        <taxon>Sordariomycetes</taxon>
        <taxon>Hypocreomycetidae</taxon>
        <taxon>Hypocreales</taxon>
        <taxon>Hypocreaceae</taxon>
        <taxon>Trichoderma</taxon>
    </lineage>
</organism>
<evidence type="ECO:0000313" key="1">
    <source>
        <dbReference type="EMBL" id="PTB49437.1"/>
    </source>
</evidence>
<reference evidence="1 2" key="1">
    <citation type="submission" date="2016-07" db="EMBL/GenBank/DDBJ databases">
        <title>Multiple horizontal gene transfer events from other fungi enriched the ability of initially mycotrophic Trichoderma (Ascomycota) to feed on dead plant biomass.</title>
        <authorList>
            <consortium name="DOE Joint Genome Institute"/>
            <person name="Aerts A."/>
            <person name="Atanasova L."/>
            <person name="Chenthamara K."/>
            <person name="Zhang J."/>
            <person name="Grujic M."/>
            <person name="Henrissat B."/>
            <person name="Kuo A."/>
            <person name="Salamov A."/>
            <person name="Lipzen A."/>
            <person name="Labutti K."/>
            <person name="Barry K."/>
            <person name="Miao Y."/>
            <person name="Rahimi M.J."/>
            <person name="Shen Q."/>
            <person name="Grigoriev I.V."/>
            <person name="Kubicek C.P."/>
            <person name="Druzhinina I.S."/>
        </authorList>
    </citation>
    <scope>NUCLEOTIDE SEQUENCE [LARGE SCALE GENOMIC DNA]</scope>
    <source>
        <strain evidence="1 2">CBS 226.95</strain>
    </source>
</reference>
<dbReference type="Proteomes" id="UP000241690">
    <property type="component" value="Unassembled WGS sequence"/>
</dbReference>